<reference evidence="1" key="1">
    <citation type="submission" date="2021-08" db="EMBL/GenBank/DDBJ databases">
        <title>The first chromosome-level gecko genome reveals the dynamic sex chromosomes of Neotropical dwarf geckos (Sphaerodactylidae: Sphaerodactylus).</title>
        <authorList>
            <person name="Pinto B.J."/>
            <person name="Keating S.E."/>
            <person name="Gamble T."/>
        </authorList>
    </citation>
    <scope>NUCLEOTIDE SEQUENCE</scope>
    <source>
        <strain evidence="1">TG3544</strain>
    </source>
</reference>
<comment type="caution">
    <text evidence="1">The sequence shown here is derived from an EMBL/GenBank/DDBJ whole genome shotgun (WGS) entry which is preliminary data.</text>
</comment>
<dbReference type="EMBL" id="CM037614">
    <property type="protein sequence ID" value="KAH8015733.1"/>
    <property type="molecule type" value="Genomic_DNA"/>
</dbReference>
<proteinExistence type="predicted"/>
<accession>A0ACB8G7J7</accession>
<gene>
    <name evidence="1" type="ORF">K3G42_007988</name>
</gene>
<dbReference type="Proteomes" id="UP000827872">
    <property type="component" value="Linkage Group LG01"/>
</dbReference>
<organism evidence="1 2">
    <name type="scientific">Sphaerodactylus townsendi</name>
    <dbReference type="NCBI Taxonomy" id="933632"/>
    <lineage>
        <taxon>Eukaryota</taxon>
        <taxon>Metazoa</taxon>
        <taxon>Chordata</taxon>
        <taxon>Craniata</taxon>
        <taxon>Vertebrata</taxon>
        <taxon>Euteleostomi</taxon>
        <taxon>Lepidosauria</taxon>
        <taxon>Squamata</taxon>
        <taxon>Bifurcata</taxon>
        <taxon>Gekkota</taxon>
        <taxon>Sphaerodactylidae</taxon>
        <taxon>Sphaerodactylus</taxon>
    </lineage>
</organism>
<keyword evidence="2" id="KW-1185">Reference proteome</keyword>
<evidence type="ECO:0000313" key="2">
    <source>
        <dbReference type="Proteomes" id="UP000827872"/>
    </source>
</evidence>
<sequence>MDMKLEKQIHSADISQSMLAIPSLPLSLHPLDGRNEMPPTAPLILKSESRRKELQGREFTHSLEPIYSSAGTPPQPRIEVFQGQTWLSRLHDC</sequence>
<name>A0ACB8G7J7_9SAUR</name>
<evidence type="ECO:0000313" key="1">
    <source>
        <dbReference type="EMBL" id="KAH8015733.1"/>
    </source>
</evidence>
<protein>
    <submittedName>
        <fullName evidence="1">Uncharacterized protein</fullName>
    </submittedName>
</protein>